<proteinExistence type="predicted"/>
<reference evidence="4" key="3">
    <citation type="journal article" date="2019" name="Int. J. Syst. Evol. Microbiol.">
        <title>The Global Catalogue of Microorganisms (GCM) 10K type strain sequencing project: providing services to taxonomists for standard genome sequencing and annotation.</title>
        <authorList>
            <consortium name="The Broad Institute Genomics Platform"/>
            <consortium name="The Broad Institute Genome Sequencing Center for Infectious Disease"/>
            <person name="Wu L."/>
            <person name="Ma J."/>
        </authorList>
    </citation>
    <scope>NUCLEOTIDE SEQUENCE [LARGE SCALE GENOMIC DNA]</scope>
    <source>
        <strain evidence="4">CGMCC 1.10832</strain>
    </source>
</reference>
<dbReference type="Pfam" id="PF12388">
    <property type="entry name" value="Peptidase_M57"/>
    <property type="match status" value="1"/>
</dbReference>
<dbReference type="InterPro" id="IPR024079">
    <property type="entry name" value="MetalloPept_cat_dom_sf"/>
</dbReference>
<name>A0A2T4DVE0_9BACT</name>
<accession>A0A2T4DVE0</accession>
<evidence type="ECO:0000313" key="3">
    <source>
        <dbReference type="Proteomes" id="UP000240608"/>
    </source>
</evidence>
<reference evidence="1" key="1">
    <citation type="journal article" date="2014" name="Int. J. Syst. Evol. Microbiol.">
        <title>Complete genome of a new Firmicutes species belonging to the dominant human colonic microbiota ('Ruminococcus bicirculans') reveals two chromosomes and a selective capacity to utilize plant glucans.</title>
        <authorList>
            <consortium name="NISC Comparative Sequencing Program"/>
            <person name="Wegmann U."/>
            <person name="Louis P."/>
            <person name="Goesmann A."/>
            <person name="Henrissat B."/>
            <person name="Duncan S.H."/>
            <person name="Flint H.J."/>
        </authorList>
    </citation>
    <scope>NUCLEOTIDE SEQUENCE</scope>
    <source>
        <strain evidence="1">CGMCC 1.10832</strain>
    </source>
</reference>
<evidence type="ECO:0000313" key="4">
    <source>
        <dbReference type="Proteomes" id="UP000636010"/>
    </source>
</evidence>
<comment type="caution">
    <text evidence="2">The sequence shown here is derived from an EMBL/GenBank/DDBJ whole genome shotgun (WGS) entry which is preliminary data.</text>
</comment>
<reference evidence="2 3" key="2">
    <citation type="submission" date="2018-03" db="EMBL/GenBank/DDBJ databases">
        <title>Cross-interface Injection: A General Nanoliter Liquid Handling Method Applied to Single Cells Genome Amplification Automated Nanoliter Liquid Handling Applied to Single Cell Multiple Displacement Amplification.</title>
        <authorList>
            <person name="Yun J."/>
            <person name="Xu P."/>
            <person name="Xu J."/>
            <person name="Dai X."/>
            <person name="Wang Y."/>
            <person name="Zheng X."/>
            <person name="Cao C."/>
            <person name="Yi Q."/>
            <person name="Zhu Y."/>
            <person name="Wang L."/>
            <person name="Dong Z."/>
            <person name="Huang Y."/>
            <person name="Huang L."/>
            <person name="Du W."/>
        </authorList>
    </citation>
    <scope>NUCLEOTIDE SEQUENCE [LARGE SCALE GENOMIC DNA]</scope>
    <source>
        <strain evidence="2 3">Z-D1-2</strain>
    </source>
</reference>
<dbReference type="Gene3D" id="3.40.390.10">
    <property type="entry name" value="Collagenase (Catalytic Domain)"/>
    <property type="match status" value="1"/>
</dbReference>
<dbReference type="Proteomes" id="UP000240608">
    <property type="component" value="Unassembled WGS sequence"/>
</dbReference>
<dbReference type="InterPro" id="IPR024653">
    <property type="entry name" value="Peptidase_M10/M27/M57"/>
</dbReference>
<evidence type="ECO:0000313" key="1">
    <source>
        <dbReference type="EMBL" id="GGC53003.1"/>
    </source>
</evidence>
<sequence length="281" mass="30148">MCKLKNSLMIVLTIMATTVIMSSCENKEELDLKTNHISDDVIEKFKTLGFDVSDIQLQDGDELSGTAGQTNYVLEGDIVITPEMLDKMLESDIDHHGAMGEQYRTFNLVSSPQTISVIGYTGGSNALTTKMRQGLQDAINRYNQLNINLNFSLSFSSSTNADIVVYRVAGGAGGSAGFPSGGAPYKWVQILSGLDNYSRAVNSHVIAHEIGHCLGLRHTDYFNRSLSCGSGGNEGSGGVGAVQIPGTPSGFDANSIMLSCFSSSATGVFGYYDRVALEYLY</sequence>
<evidence type="ECO:0000313" key="2">
    <source>
        <dbReference type="EMBL" id="PTB97773.1"/>
    </source>
</evidence>
<protein>
    <submittedName>
        <fullName evidence="2">Peptidase</fullName>
    </submittedName>
</protein>
<dbReference type="GO" id="GO:0008237">
    <property type="term" value="F:metallopeptidase activity"/>
    <property type="evidence" value="ECO:0007669"/>
    <property type="project" value="InterPro"/>
</dbReference>
<dbReference type="EMBL" id="PYVU01000006">
    <property type="protein sequence ID" value="PTB97773.1"/>
    <property type="molecule type" value="Genomic_DNA"/>
</dbReference>
<dbReference type="SUPFAM" id="SSF55486">
    <property type="entry name" value="Metalloproteases ('zincins'), catalytic domain"/>
    <property type="match status" value="1"/>
</dbReference>
<dbReference type="Proteomes" id="UP000636010">
    <property type="component" value="Unassembled WGS sequence"/>
</dbReference>
<dbReference type="PROSITE" id="PS51257">
    <property type="entry name" value="PROKAR_LIPOPROTEIN"/>
    <property type="match status" value="1"/>
</dbReference>
<reference evidence="1" key="4">
    <citation type="submission" date="2024-05" db="EMBL/GenBank/DDBJ databases">
        <authorList>
            <person name="Sun Q."/>
            <person name="Zhou Y."/>
        </authorList>
    </citation>
    <scope>NUCLEOTIDE SEQUENCE</scope>
    <source>
        <strain evidence="1">CGMCC 1.10832</strain>
    </source>
</reference>
<keyword evidence="4" id="KW-1185">Reference proteome</keyword>
<gene>
    <name evidence="2" type="ORF">C9994_01535</name>
    <name evidence="1" type="ORF">GCM10011506_43320</name>
</gene>
<organism evidence="2 3">
    <name type="scientific">Marivirga lumbricoides</name>
    <dbReference type="NCBI Taxonomy" id="1046115"/>
    <lineage>
        <taxon>Bacteria</taxon>
        <taxon>Pseudomonadati</taxon>
        <taxon>Bacteroidota</taxon>
        <taxon>Cytophagia</taxon>
        <taxon>Cytophagales</taxon>
        <taxon>Marivirgaceae</taxon>
        <taxon>Marivirga</taxon>
    </lineage>
</organism>
<dbReference type="EMBL" id="BMEC01000017">
    <property type="protein sequence ID" value="GGC53003.1"/>
    <property type="molecule type" value="Genomic_DNA"/>
</dbReference>
<dbReference type="AlphaFoldDB" id="A0A2T4DVE0"/>